<evidence type="ECO:0000313" key="3">
    <source>
        <dbReference type="Proteomes" id="UP000193144"/>
    </source>
</evidence>
<evidence type="ECO:0000256" key="1">
    <source>
        <dbReference type="SAM" id="MobiDB-lite"/>
    </source>
</evidence>
<gene>
    <name evidence="2" type="ORF">BCR34DRAFT_275839</name>
</gene>
<sequence length="249" mass="27894">MHPASYYTPYALPTPSRRVLSVDPTPTDATCGNPISMLISNLQPAGPPSQSPCLHSTVRIKRHSDRDSGMNSQTAIRAPRRATEPPPRNEQEYSALPNPSLFPTTFLFPCQLPYHIEPRCRNQYWAGPLFPSICGETRAVYAQTVIETAIGKDDAWRNGHLSCFSAENVCCCLHVLYARFWSEKRCRLAFSGDGACRVLKTEFACRYCTHIHAKSHLRSVFYVLEFRQGLPGLQTEACFLSYILHPASG</sequence>
<name>A0A1Y1ZSE5_9PLEO</name>
<dbReference type="AlphaFoldDB" id="A0A1Y1ZSE5"/>
<reference evidence="2 3" key="1">
    <citation type="submission" date="2016-07" db="EMBL/GenBank/DDBJ databases">
        <title>Pervasive Adenine N6-methylation of Active Genes in Fungi.</title>
        <authorList>
            <consortium name="DOE Joint Genome Institute"/>
            <person name="Mondo S.J."/>
            <person name="Dannebaum R.O."/>
            <person name="Kuo R.C."/>
            <person name="Labutti K."/>
            <person name="Haridas S."/>
            <person name="Kuo A."/>
            <person name="Salamov A."/>
            <person name="Ahrendt S.R."/>
            <person name="Lipzen A."/>
            <person name="Sullivan W."/>
            <person name="Andreopoulos W.B."/>
            <person name="Clum A."/>
            <person name="Lindquist E."/>
            <person name="Daum C."/>
            <person name="Ramamoorthy G.K."/>
            <person name="Gryganskyi A."/>
            <person name="Culley D."/>
            <person name="Magnuson J.K."/>
            <person name="James T.Y."/>
            <person name="O'Malley M.A."/>
            <person name="Stajich J.E."/>
            <person name="Spatafora J.W."/>
            <person name="Visel A."/>
            <person name="Grigoriev I.V."/>
        </authorList>
    </citation>
    <scope>NUCLEOTIDE SEQUENCE [LARGE SCALE GENOMIC DNA]</scope>
    <source>
        <strain evidence="2 3">CBS 115471</strain>
    </source>
</reference>
<feature type="region of interest" description="Disordered" evidence="1">
    <location>
        <begin position="61"/>
        <end position="96"/>
    </location>
</feature>
<organism evidence="2 3">
    <name type="scientific">Clohesyomyces aquaticus</name>
    <dbReference type="NCBI Taxonomy" id="1231657"/>
    <lineage>
        <taxon>Eukaryota</taxon>
        <taxon>Fungi</taxon>
        <taxon>Dikarya</taxon>
        <taxon>Ascomycota</taxon>
        <taxon>Pezizomycotina</taxon>
        <taxon>Dothideomycetes</taxon>
        <taxon>Pleosporomycetidae</taxon>
        <taxon>Pleosporales</taxon>
        <taxon>Lindgomycetaceae</taxon>
        <taxon>Clohesyomyces</taxon>
    </lineage>
</organism>
<dbReference type="Proteomes" id="UP000193144">
    <property type="component" value="Unassembled WGS sequence"/>
</dbReference>
<evidence type="ECO:0000313" key="2">
    <source>
        <dbReference type="EMBL" id="ORY13183.1"/>
    </source>
</evidence>
<feature type="compositionally biased region" description="Basic and acidic residues" evidence="1">
    <location>
        <begin position="81"/>
        <end position="91"/>
    </location>
</feature>
<comment type="caution">
    <text evidence="2">The sequence shown here is derived from an EMBL/GenBank/DDBJ whole genome shotgun (WGS) entry which is preliminary data.</text>
</comment>
<proteinExistence type="predicted"/>
<dbReference type="EMBL" id="MCFA01000044">
    <property type="protein sequence ID" value="ORY13183.1"/>
    <property type="molecule type" value="Genomic_DNA"/>
</dbReference>
<protein>
    <submittedName>
        <fullName evidence="2">Uncharacterized protein</fullName>
    </submittedName>
</protein>
<accession>A0A1Y1ZSE5</accession>
<keyword evidence="3" id="KW-1185">Reference proteome</keyword>